<dbReference type="EMBL" id="BK029940">
    <property type="protein sequence ID" value="DAD56031.1"/>
    <property type="molecule type" value="Genomic_DNA"/>
</dbReference>
<name>A0A8D9PEY6_9VIRU</name>
<accession>A0A8D9PEY6</accession>
<organism evidence="1">
    <name type="scientific">Bacteriophage sp</name>
    <dbReference type="NCBI Taxonomy" id="38018"/>
    <lineage>
        <taxon>Viruses</taxon>
    </lineage>
</organism>
<reference evidence="1" key="1">
    <citation type="journal article" date="2021" name="Proc. Natl. Acad. Sci. U.S.A.">
        <title>A Catalog of Tens of Thousands of Viruses from Human Metagenomes Reveals Hidden Associations with Chronic Diseases.</title>
        <authorList>
            <person name="Tisza M.J."/>
            <person name="Buck C.B."/>
        </authorList>
    </citation>
    <scope>NUCLEOTIDE SEQUENCE</scope>
    <source>
        <strain evidence="1">CtOZu12</strain>
    </source>
</reference>
<proteinExistence type="predicted"/>
<evidence type="ECO:0000313" key="1">
    <source>
        <dbReference type="EMBL" id="DAD56031.1"/>
    </source>
</evidence>
<sequence>MQQRRTGQGVINLLLKSCLFNNYCSFKYIF</sequence>
<protein>
    <submittedName>
        <fullName evidence="1">Uncharacterized protein</fullName>
    </submittedName>
</protein>